<accession>A0ABQ3QEH7</accession>
<dbReference type="EMBL" id="BNDY01000001">
    <property type="protein sequence ID" value="GHI35699.1"/>
    <property type="molecule type" value="Genomic_DNA"/>
</dbReference>
<organism evidence="1 2">
    <name type="scientific">Streptomyces violascens</name>
    <dbReference type="NCBI Taxonomy" id="67381"/>
    <lineage>
        <taxon>Bacteria</taxon>
        <taxon>Bacillati</taxon>
        <taxon>Actinomycetota</taxon>
        <taxon>Actinomycetes</taxon>
        <taxon>Kitasatosporales</taxon>
        <taxon>Streptomycetaceae</taxon>
        <taxon>Streptomyces</taxon>
    </lineage>
</organism>
<proteinExistence type="predicted"/>
<protein>
    <submittedName>
        <fullName evidence="1">Uncharacterized protein</fullName>
    </submittedName>
</protein>
<gene>
    <name evidence="1" type="ORF">Sviol_01070</name>
</gene>
<comment type="caution">
    <text evidence="1">The sequence shown here is derived from an EMBL/GenBank/DDBJ whole genome shotgun (WGS) entry which is preliminary data.</text>
</comment>
<sequence length="42" mass="4922">METESVQRVMFRIEWQLCELDTGGLVRCPPKDDSYRTIDSTD</sequence>
<evidence type="ECO:0000313" key="1">
    <source>
        <dbReference type="EMBL" id="GHI35699.1"/>
    </source>
</evidence>
<reference evidence="1" key="1">
    <citation type="submission" date="2024-05" db="EMBL/GenBank/DDBJ databases">
        <title>Whole genome shotgun sequence of Streptomyces violascens NBRC 12920.</title>
        <authorList>
            <person name="Komaki H."/>
            <person name="Tamura T."/>
        </authorList>
    </citation>
    <scope>NUCLEOTIDE SEQUENCE</scope>
    <source>
        <strain evidence="1">NBRC 12920</strain>
    </source>
</reference>
<dbReference type="Proteomes" id="UP001050808">
    <property type="component" value="Unassembled WGS sequence"/>
</dbReference>
<name>A0ABQ3QEH7_9ACTN</name>
<evidence type="ECO:0000313" key="2">
    <source>
        <dbReference type="Proteomes" id="UP001050808"/>
    </source>
</evidence>
<keyword evidence="2" id="KW-1185">Reference proteome</keyword>